<protein>
    <recommendedName>
        <fullName evidence="10">RagB/SusD family nutrient uptake outer membrane protein</fullName>
    </recommendedName>
</protein>
<dbReference type="InterPro" id="IPR033985">
    <property type="entry name" value="SusD-like_N"/>
</dbReference>
<dbReference type="EMBL" id="BAAAZK010000002">
    <property type="protein sequence ID" value="GAA4167334.1"/>
    <property type="molecule type" value="Genomic_DNA"/>
</dbReference>
<feature type="domain" description="RagB/SusD" evidence="6">
    <location>
        <begin position="344"/>
        <end position="538"/>
    </location>
</feature>
<dbReference type="Pfam" id="PF14322">
    <property type="entry name" value="SusD-like_3"/>
    <property type="match status" value="1"/>
</dbReference>
<evidence type="ECO:0000256" key="3">
    <source>
        <dbReference type="ARBA" id="ARBA00022729"/>
    </source>
</evidence>
<evidence type="ECO:0000256" key="5">
    <source>
        <dbReference type="ARBA" id="ARBA00023237"/>
    </source>
</evidence>
<feature type="domain" description="SusD-like N-terminal" evidence="7">
    <location>
        <begin position="110"/>
        <end position="252"/>
    </location>
</feature>
<name>A0ABP7ZPJ4_9SPHI</name>
<evidence type="ECO:0000259" key="7">
    <source>
        <dbReference type="Pfam" id="PF14322"/>
    </source>
</evidence>
<evidence type="ECO:0000256" key="1">
    <source>
        <dbReference type="ARBA" id="ARBA00004442"/>
    </source>
</evidence>
<dbReference type="Gene3D" id="1.25.40.390">
    <property type="match status" value="1"/>
</dbReference>
<evidence type="ECO:0008006" key="10">
    <source>
        <dbReference type="Google" id="ProtNLM"/>
    </source>
</evidence>
<keyword evidence="5" id="KW-0998">Cell outer membrane</keyword>
<dbReference type="InterPro" id="IPR011990">
    <property type="entry name" value="TPR-like_helical_dom_sf"/>
</dbReference>
<keyword evidence="4" id="KW-0472">Membrane</keyword>
<sequence>MQDDKVASIKKILMKKIFKTINFTILASSLLFMGSCKDFLDANTSVDTEEGTALSSAGQLQMVLTSAYRQLYFNDQGADRVYAGLPGLQMYVDLGGADIVSHTNMGGNQVDTYKYEPGRTQTTGTSDAIWSMMYKIINQTNKIIHAVPAAQGDEAIKNQILGQAKAIRGICYFHLIQNYQQTYMIAKEKKGVILRLDPKEDLNLPRATVQQVYDQILADLGEAKALLKGFDRPDKWTINEDIVSGQLARVYLVMNNWQGALTEASTVYNKYSQLMTRDQYRSGFDDAITNAYPEVVWAMKFTTTNNLGGGTQFNFWYNQDEKYGEGYTDGPIYAFLDFFADGQYEKLFEKTEDRYQFWKRTKNANKEWSTKWAYDKYKHYGDANGAVQGNTRPEVTLMRGSEMLLIMAEAAAHLNNGMGLAYLNRLQTARGVKNLTKAATGNPLLEAIYVERRKELLCEGVTGLYDLLRLQKPLTRIQETPTYVEGHYTWGMTNLDGYDPKSSNPIGTLPSNDYRFICQIPQLEMTRNTQLKESDQNPFKGQ</sequence>
<proteinExistence type="inferred from homology"/>
<evidence type="ECO:0000313" key="8">
    <source>
        <dbReference type="EMBL" id="GAA4167334.1"/>
    </source>
</evidence>
<evidence type="ECO:0000313" key="9">
    <source>
        <dbReference type="Proteomes" id="UP001500167"/>
    </source>
</evidence>
<keyword evidence="3" id="KW-0732">Signal</keyword>
<comment type="subcellular location">
    <subcellularLocation>
        <location evidence="1">Cell outer membrane</location>
    </subcellularLocation>
</comment>
<gene>
    <name evidence="8" type="ORF">GCM10022218_00450</name>
</gene>
<dbReference type="Pfam" id="PF07980">
    <property type="entry name" value="SusD_RagB"/>
    <property type="match status" value="1"/>
</dbReference>
<accession>A0ABP7ZPJ4</accession>
<comment type="caution">
    <text evidence="8">The sequence shown here is derived from an EMBL/GenBank/DDBJ whole genome shotgun (WGS) entry which is preliminary data.</text>
</comment>
<reference evidence="9" key="1">
    <citation type="journal article" date="2019" name="Int. J. Syst. Evol. Microbiol.">
        <title>The Global Catalogue of Microorganisms (GCM) 10K type strain sequencing project: providing services to taxonomists for standard genome sequencing and annotation.</title>
        <authorList>
            <consortium name="The Broad Institute Genomics Platform"/>
            <consortium name="The Broad Institute Genome Sequencing Center for Infectious Disease"/>
            <person name="Wu L."/>
            <person name="Ma J."/>
        </authorList>
    </citation>
    <scope>NUCLEOTIDE SEQUENCE [LARGE SCALE GENOMIC DNA]</scope>
    <source>
        <strain evidence="9">JCM 16722</strain>
    </source>
</reference>
<dbReference type="SUPFAM" id="SSF48452">
    <property type="entry name" value="TPR-like"/>
    <property type="match status" value="1"/>
</dbReference>
<evidence type="ECO:0000259" key="6">
    <source>
        <dbReference type="Pfam" id="PF07980"/>
    </source>
</evidence>
<evidence type="ECO:0000256" key="4">
    <source>
        <dbReference type="ARBA" id="ARBA00023136"/>
    </source>
</evidence>
<comment type="similarity">
    <text evidence="2">Belongs to the SusD family.</text>
</comment>
<dbReference type="Proteomes" id="UP001500167">
    <property type="component" value="Unassembled WGS sequence"/>
</dbReference>
<dbReference type="InterPro" id="IPR012944">
    <property type="entry name" value="SusD_RagB_dom"/>
</dbReference>
<organism evidence="8 9">
    <name type="scientific">Sphingobacterium ginsenosidimutans</name>
    <dbReference type="NCBI Taxonomy" id="687845"/>
    <lineage>
        <taxon>Bacteria</taxon>
        <taxon>Pseudomonadati</taxon>
        <taxon>Bacteroidota</taxon>
        <taxon>Sphingobacteriia</taxon>
        <taxon>Sphingobacteriales</taxon>
        <taxon>Sphingobacteriaceae</taxon>
        <taxon>Sphingobacterium</taxon>
    </lineage>
</organism>
<evidence type="ECO:0000256" key="2">
    <source>
        <dbReference type="ARBA" id="ARBA00006275"/>
    </source>
</evidence>
<keyword evidence="9" id="KW-1185">Reference proteome</keyword>